<evidence type="ECO:0000256" key="4">
    <source>
        <dbReference type="ARBA" id="ARBA00022490"/>
    </source>
</evidence>
<dbReference type="InterPro" id="IPR001849">
    <property type="entry name" value="PH_domain"/>
</dbReference>
<evidence type="ECO:0000259" key="9">
    <source>
        <dbReference type="PROSITE" id="PS50003"/>
    </source>
</evidence>
<dbReference type="GeneID" id="116299314"/>
<feature type="domain" description="PH" evidence="9">
    <location>
        <begin position="231"/>
        <end position="336"/>
    </location>
</feature>
<dbReference type="InParanoid" id="A0A6P8I998"/>
<dbReference type="PROSITE" id="PS50002">
    <property type="entry name" value="SH3"/>
    <property type="match status" value="1"/>
</dbReference>
<dbReference type="GO" id="GO:0005886">
    <property type="term" value="C:plasma membrane"/>
    <property type="evidence" value="ECO:0007669"/>
    <property type="project" value="TreeGrafter"/>
</dbReference>
<dbReference type="Gene3D" id="2.30.30.40">
    <property type="entry name" value="SH3 Domains"/>
    <property type="match status" value="1"/>
</dbReference>
<dbReference type="SUPFAM" id="SSF50729">
    <property type="entry name" value="PH domain-like"/>
    <property type="match status" value="1"/>
</dbReference>
<gene>
    <name evidence="11" type="primary">LOC116299314</name>
</gene>
<dbReference type="AlphaFoldDB" id="A0A6P8I998"/>
<dbReference type="PANTHER" id="PTHR15129:SF0">
    <property type="entry name" value="SH3 DOMAIN-CONTAINING PROTEIN"/>
    <property type="match status" value="1"/>
</dbReference>
<accession>A0A6P8I998</accession>
<keyword evidence="3 6" id="KW-0728">SH3 domain</keyword>
<dbReference type="InterPro" id="IPR037781">
    <property type="entry name" value="SKAP_fam"/>
</dbReference>
<organism evidence="10 11">
    <name type="scientific">Actinia tenebrosa</name>
    <name type="common">Australian red waratah sea anemone</name>
    <dbReference type="NCBI Taxonomy" id="6105"/>
    <lineage>
        <taxon>Eukaryota</taxon>
        <taxon>Metazoa</taxon>
        <taxon>Cnidaria</taxon>
        <taxon>Anthozoa</taxon>
        <taxon>Hexacorallia</taxon>
        <taxon>Actiniaria</taxon>
        <taxon>Actiniidae</taxon>
        <taxon>Actinia</taxon>
    </lineage>
</organism>
<comment type="subcellular location">
    <subcellularLocation>
        <location evidence="1">Cytoplasm</location>
    </subcellularLocation>
</comment>
<keyword evidence="5" id="KW-0597">Phosphoprotein</keyword>
<feature type="region of interest" description="Disordered" evidence="7">
    <location>
        <begin position="26"/>
        <end position="207"/>
    </location>
</feature>
<dbReference type="Pfam" id="PF00169">
    <property type="entry name" value="PH"/>
    <property type="match status" value="1"/>
</dbReference>
<keyword evidence="4" id="KW-0963">Cytoplasm</keyword>
<evidence type="ECO:0000256" key="3">
    <source>
        <dbReference type="ARBA" id="ARBA00022443"/>
    </source>
</evidence>
<evidence type="ECO:0000256" key="1">
    <source>
        <dbReference type="ARBA" id="ARBA00004496"/>
    </source>
</evidence>
<comment type="similarity">
    <text evidence="2">Belongs to the SKAP family.</text>
</comment>
<feature type="compositionally biased region" description="Pro residues" evidence="7">
    <location>
        <begin position="515"/>
        <end position="532"/>
    </location>
</feature>
<feature type="region of interest" description="Disordered" evidence="7">
    <location>
        <begin position="348"/>
        <end position="586"/>
    </location>
</feature>
<keyword evidence="10" id="KW-1185">Reference proteome</keyword>
<sequence length="648" mass="73064">MESDPNELLSALRDAEEFISVGLSKESLNRETENKRQKLETRLKNLINRSTPRSDGQLPPRPPKSVQNATWEEEEEGEDLYDDVGPDIIEVKEESDDRVISQSHFSMEVRGVPKETQDNDTQESYEDMSNKEVPQEEMYDDTVNTPSEDDYEEPGKEDSTSITEDIDYEVAEPKHTPEEEKSDDVYEGVDAGDGQEETNKADAESLEQKDRTITRDLEMLMNPIKATDVKEVIYKGYLDKHRKKGKLYIGNKWQKRYCIVRSFAMYYFINPNSDRQKGTILLPGYKVKVNKQSKSNREFILTREKDRSYTVSIHRFQSESKEEMVKWMDAIEKAAGGKISKRQSEYLDSLRSESPDGDEDSTSLCYDDVSLKSGTMNNGQSGGGEIYDDVNENDDSGSATIDYEIPQAEASEAAMEESTKEEAVQEDFYEMPKDENQERSAPVQPSRPAVVVQAASSVPGKPPSHDIPPTTEEEEELYDDVGVDVSPPDVAQTLTKPQMSLPTPPSDIGRASPGMPRPALPPPPGEPKPSIPPRRNGALPPEPDKETTAPIGKAPPPPPPEENTIPDKAPPPPPPEEETEDQAIDYSNIYQALWDCNPDADDELEFSRGDLIYIYEKPHSDWWIGSKYKPQGYETRLIPRNYLTEAYD</sequence>
<feature type="compositionally biased region" description="Basic and acidic residues" evidence="7">
    <location>
        <begin position="27"/>
        <end position="43"/>
    </location>
</feature>
<dbReference type="RefSeq" id="XP_031563811.1">
    <property type="nucleotide sequence ID" value="XM_031707951.1"/>
</dbReference>
<feature type="compositionally biased region" description="Basic and acidic residues" evidence="7">
    <location>
        <begin position="89"/>
        <end position="99"/>
    </location>
</feature>
<feature type="compositionally biased region" description="Acidic residues" evidence="7">
    <location>
        <begin position="386"/>
        <end position="395"/>
    </location>
</feature>
<dbReference type="GO" id="GO:0005737">
    <property type="term" value="C:cytoplasm"/>
    <property type="evidence" value="ECO:0007669"/>
    <property type="project" value="UniProtKB-SubCell"/>
</dbReference>
<protein>
    <submittedName>
        <fullName evidence="11">Amyloid beta A4 precursor protein-binding family B member 1-interacting protein-like isoform X1</fullName>
    </submittedName>
</protein>
<feature type="compositionally biased region" description="Acidic residues" evidence="7">
    <location>
        <begin position="71"/>
        <end position="85"/>
    </location>
</feature>
<dbReference type="OrthoDB" id="5974593at2759"/>
<dbReference type="InterPro" id="IPR036028">
    <property type="entry name" value="SH3-like_dom_sf"/>
</dbReference>
<dbReference type="InterPro" id="IPR011993">
    <property type="entry name" value="PH-like_dom_sf"/>
</dbReference>
<dbReference type="InterPro" id="IPR001452">
    <property type="entry name" value="SH3_domain"/>
</dbReference>
<feature type="compositionally biased region" description="Low complexity" evidence="7">
    <location>
        <begin position="440"/>
        <end position="459"/>
    </location>
</feature>
<feature type="compositionally biased region" description="Basic and acidic residues" evidence="7">
    <location>
        <begin position="197"/>
        <end position="207"/>
    </location>
</feature>
<evidence type="ECO:0000259" key="8">
    <source>
        <dbReference type="PROSITE" id="PS50002"/>
    </source>
</evidence>
<dbReference type="PANTHER" id="PTHR15129">
    <property type="entry name" value="SRC-ASSOCIATED ADAPTOR PROTEIN"/>
    <property type="match status" value="1"/>
</dbReference>
<dbReference type="PROSITE" id="PS50003">
    <property type="entry name" value="PH_DOMAIN"/>
    <property type="match status" value="1"/>
</dbReference>
<evidence type="ECO:0000313" key="11">
    <source>
        <dbReference type="RefSeq" id="XP_031563811.1"/>
    </source>
</evidence>
<dbReference type="SUPFAM" id="SSF50044">
    <property type="entry name" value="SH3-domain"/>
    <property type="match status" value="1"/>
</dbReference>
<evidence type="ECO:0000256" key="7">
    <source>
        <dbReference type="SAM" id="MobiDB-lite"/>
    </source>
</evidence>
<proteinExistence type="inferred from homology"/>
<dbReference type="Proteomes" id="UP000515163">
    <property type="component" value="Unplaced"/>
</dbReference>
<name>A0A6P8I998_ACTTE</name>
<feature type="domain" description="SH3" evidence="8">
    <location>
        <begin position="585"/>
        <end position="648"/>
    </location>
</feature>
<dbReference type="SMART" id="SM00326">
    <property type="entry name" value="SH3"/>
    <property type="match status" value="1"/>
</dbReference>
<dbReference type="Gene3D" id="2.30.29.30">
    <property type="entry name" value="Pleckstrin-homology domain (PH domain)/Phosphotyrosine-binding domain (PTB)"/>
    <property type="match status" value="1"/>
</dbReference>
<dbReference type="SMART" id="SM00233">
    <property type="entry name" value="PH"/>
    <property type="match status" value="1"/>
</dbReference>
<dbReference type="KEGG" id="aten:116299314"/>
<evidence type="ECO:0000256" key="2">
    <source>
        <dbReference type="ARBA" id="ARBA00005864"/>
    </source>
</evidence>
<evidence type="ECO:0000256" key="6">
    <source>
        <dbReference type="PROSITE-ProRule" id="PRU00192"/>
    </source>
</evidence>
<evidence type="ECO:0000313" key="10">
    <source>
        <dbReference type="Proteomes" id="UP000515163"/>
    </source>
</evidence>
<dbReference type="FunCoup" id="A0A6P8I998">
    <property type="interactions" value="1368"/>
</dbReference>
<dbReference type="Pfam" id="PF14604">
    <property type="entry name" value="SH3_9"/>
    <property type="match status" value="1"/>
</dbReference>
<evidence type="ECO:0000256" key="5">
    <source>
        <dbReference type="ARBA" id="ARBA00022553"/>
    </source>
</evidence>
<feature type="compositionally biased region" description="Polar residues" evidence="7">
    <location>
        <begin position="492"/>
        <end position="501"/>
    </location>
</feature>
<feature type="compositionally biased region" description="Acidic residues" evidence="7">
    <location>
        <begin position="471"/>
        <end position="482"/>
    </location>
</feature>
<reference evidence="11" key="1">
    <citation type="submission" date="2025-08" db="UniProtKB">
        <authorList>
            <consortium name="RefSeq"/>
        </authorList>
    </citation>
    <scope>IDENTIFICATION</scope>
    <source>
        <tissue evidence="11">Tentacle</tissue>
    </source>
</reference>